<gene>
    <name evidence="2" type="ORF">LCGC14_2702280</name>
</gene>
<proteinExistence type="predicted"/>
<keyword evidence="1" id="KW-1133">Transmembrane helix</keyword>
<keyword evidence="1" id="KW-0472">Membrane</keyword>
<accession>A0A0F8ZFB6</accession>
<protein>
    <submittedName>
        <fullName evidence="2">Uncharacterized protein</fullName>
    </submittedName>
</protein>
<feature type="transmembrane region" description="Helical" evidence="1">
    <location>
        <begin position="12"/>
        <end position="43"/>
    </location>
</feature>
<feature type="transmembrane region" description="Helical" evidence="1">
    <location>
        <begin position="49"/>
        <end position="76"/>
    </location>
</feature>
<comment type="caution">
    <text evidence="2">The sequence shown here is derived from an EMBL/GenBank/DDBJ whole genome shotgun (WGS) entry which is preliminary data.</text>
</comment>
<sequence length="88" mass="10458">MIKFTLRETVKVFVWFVFLASGFFIYMTVIKFIPLVFMIAVLVTESESLIIILPMFIKLWFGFNLVFILSVIVIVFERFLIKKKVKKK</sequence>
<reference evidence="2" key="1">
    <citation type="journal article" date="2015" name="Nature">
        <title>Complex archaea that bridge the gap between prokaryotes and eukaryotes.</title>
        <authorList>
            <person name="Spang A."/>
            <person name="Saw J.H."/>
            <person name="Jorgensen S.L."/>
            <person name="Zaremba-Niedzwiedzka K."/>
            <person name="Martijn J."/>
            <person name="Lind A.E."/>
            <person name="van Eijk R."/>
            <person name="Schleper C."/>
            <person name="Guy L."/>
            <person name="Ettema T.J."/>
        </authorList>
    </citation>
    <scope>NUCLEOTIDE SEQUENCE</scope>
</reference>
<evidence type="ECO:0000313" key="2">
    <source>
        <dbReference type="EMBL" id="KKK92502.1"/>
    </source>
</evidence>
<dbReference type="EMBL" id="LAZR01048185">
    <property type="protein sequence ID" value="KKK92502.1"/>
    <property type="molecule type" value="Genomic_DNA"/>
</dbReference>
<evidence type="ECO:0000256" key="1">
    <source>
        <dbReference type="SAM" id="Phobius"/>
    </source>
</evidence>
<dbReference type="AlphaFoldDB" id="A0A0F8ZFB6"/>
<keyword evidence="1" id="KW-0812">Transmembrane</keyword>
<name>A0A0F8ZFB6_9ZZZZ</name>
<organism evidence="2">
    <name type="scientific">marine sediment metagenome</name>
    <dbReference type="NCBI Taxonomy" id="412755"/>
    <lineage>
        <taxon>unclassified sequences</taxon>
        <taxon>metagenomes</taxon>
        <taxon>ecological metagenomes</taxon>
    </lineage>
</organism>